<reference evidence="9 10" key="1">
    <citation type="submission" date="2017-03" db="EMBL/GenBank/DDBJ databases">
        <title>Genomes of endolithic fungi from Antarctica.</title>
        <authorList>
            <person name="Coleine C."/>
            <person name="Masonjones S."/>
            <person name="Stajich J.E."/>
        </authorList>
    </citation>
    <scope>NUCLEOTIDE SEQUENCE [LARGE SCALE GENOMIC DNA]</scope>
    <source>
        <strain evidence="9 10">CCFEE 5184</strain>
    </source>
</reference>
<dbReference type="AlphaFoldDB" id="A0A4U0WMB5"/>
<dbReference type="PANTHER" id="PTHR43341">
    <property type="entry name" value="AMINO ACID PERMEASE"/>
    <property type="match status" value="1"/>
</dbReference>
<feature type="transmembrane region" description="Helical" evidence="6">
    <location>
        <begin position="86"/>
        <end position="108"/>
    </location>
</feature>
<dbReference type="Gene3D" id="1.20.1740.10">
    <property type="entry name" value="Amino acid/polyamine transporter I"/>
    <property type="match status" value="1"/>
</dbReference>
<feature type="region of interest" description="Disordered" evidence="5">
    <location>
        <begin position="513"/>
        <end position="633"/>
    </location>
</feature>
<keyword evidence="10" id="KW-1185">Reference proteome</keyword>
<feature type="compositionally biased region" description="Polar residues" evidence="5">
    <location>
        <begin position="620"/>
        <end position="633"/>
    </location>
</feature>
<feature type="domain" description="XPG-I" evidence="8">
    <location>
        <begin position="230"/>
        <end position="295"/>
    </location>
</feature>
<keyword evidence="4 6" id="KW-0472">Membrane</keyword>
<evidence type="ECO:0000259" key="8">
    <source>
        <dbReference type="Pfam" id="PF00867"/>
    </source>
</evidence>
<name>A0A4U0WMB5_9PEZI</name>
<comment type="caution">
    <text evidence="9">The sequence shown here is derived from an EMBL/GenBank/DDBJ whole genome shotgun (WGS) entry which is preliminary data.</text>
</comment>
<feature type="domain" description="Amino acid permease/ SLC12A" evidence="7">
    <location>
        <begin position="3"/>
        <end position="167"/>
    </location>
</feature>
<evidence type="ECO:0000256" key="4">
    <source>
        <dbReference type="ARBA" id="ARBA00023136"/>
    </source>
</evidence>
<keyword evidence="3 6" id="KW-1133">Transmembrane helix</keyword>
<evidence type="ECO:0000256" key="1">
    <source>
        <dbReference type="ARBA" id="ARBA00004141"/>
    </source>
</evidence>
<feature type="non-terminal residue" evidence="9">
    <location>
        <position position="1"/>
    </location>
</feature>
<evidence type="ECO:0000313" key="10">
    <source>
        <dbReference type="Proteomes" id="UP000309340"/>
    </source>
</evidence>
<dbReference type="Gene3D" id="3.40.50.1010">
    <property type="entry name" value="5'-nuclease"/>
    <property type="match status" value="1"/>
</dbReference>
<evidence type="ECO:0000256" key="3">
    <source>
        <dbReference type="ARBA" id="ARBA00022989"/>
    </source>
</evidence>
<dbReference type="InterPro" id="IPR050524">
    <property type="entry name" value="APC_YAT"/>
</dbReference>
<proteinExistence type="predicted"/>
<dbReference type="Proteomes" id="UP000309340">
    <property type="component" value="Unassembled WGS sequence"/>
</dbReference>
<dbReference type="Pfam" id="PF00867">
    <property type="entry name" value="XPG_I"/>
    <property type="match status" value="1"/>
</dbReference>
<evidence type="ECO:0000256" key="2">
    <source>
        <dbReference type="ARBA" id="ARBA00022692"/>
    </source>
</evidence>
<dbReference type="GO" id="GO:0016020">
    <property type="term" value="C:membrane"/>
    <property type="evidence" value="ECO:0007669"/>
    <property type="project" value="UniProtKB-SubCell"/>
</dbReference>
<feature type="transmembrane region" description="Helical" evidence="6">
    <location>
        <begin position="128"/>
        <end position="147"/>
    </location>
</feature>
<evidence type="ECO:0008006" key="11">
    <source>
        <dbReference type="Google" id="ProtNLM"/>
    </source>
</evidence>
<keyword evidence="2 6" id="KW-0812">Transmembrane</keyword>
<dbReference type="InterPro" id="IPR029060">
    <property type="entry name" value="PIN-like_dom_sf"/>
</dbReference>
<feature type="compositionally biased region" description="Polar residues" evidence="5">
    <location>
        <begin position="567"/>
        <end position="581"/>
    </location>
</feature>
<dbReference type="OrthoDB" id="3900342at2759"/>
<evidence type="ECO:0000259" key="7">
    <source>
        <dbReference type="Pfam" id="PF00324"/>
    </source>
</evidence>
<evidence type="ECO:0000256" key="6">
    <source>
        <dbReference type="SAM" id="Phobius"/>
    </source>
</evidence>
<evidence type="ECO:0000313" key="9">
    <source>
        <dbReference type="EMBL" id="TKA64300.1"/>
    </source>
</evidence>
<dbReference type="GO" id="GO:0015171">
    <property type="term" value="F:amino acid transmembrane transporter activity"/>
    <property type="evidence" value="ECO:0007669"/>
    <property type="project" value="TreeGrafter"/>
</dbReference>
<evidence type="ECO:0000256" key="5">
    <source>
        <dbReference type="SAM" id="MobiDB-lite"/>
    </source>
</evidence>
<dbReference type="PANTHER" id="PTHR43341:SF26">
    <property type="entry name" value="GENERAL AMINO ACID PERMEASE AGP3"/>
    <property type="match status" value="1"/>
</dbReference>
<sequence>TFYAGVESVAVAATETRNPGVAVPQAIRQVFWRILFIYMGSAFFFGLTCPANASGLIDGGSRALQSPMTIAIQTAGWTGGVNLINAFIFITCLSAVNSSIYIGSRTVLYMAHSGMAPRFLRWTDKRGVPVFAVLLTNAFGALSMMNVSTGASKAYSYIVNLSGVSTLWDVLNDAGEIVHIADYAARRFERHNRPLRIAVDEACWRFTNLTPEQVERIREGEPAANPVEKKCGVVDAVWADDGDAFMFGATTLIKQHKVNNERVKDHVKVFTADAIRRKLDFDADSFMLFALLSGEAADHRWLVVQLDASTESQRPLAMCDKTNFHSGGLHSSWYFDCVGGHWRCLQTFQTSKLWVTIEILQYRRRSSSTTSVACDKDGTLLSTSESFKRKTTDGEDAPAKAERKITFLANPAVEIDLGERPPEEDWSIWDGKDGSPYDPFQPVECEVLDCFLHHGLPEDAIVTTTAPTRKKRKNEDDAEDSPNAKKVKAAFTVALSGAEEVVADCTAAESPAIPKKRGKARKKDLNDAAPKKPRKKEAKAGDAPVEEPISAPPAVFRLPNISPALHVQSQAGRSDPRSSSMTDDERLARQLQQEEIAQAGGGPDSFGFHDLYDDDRDADSQPSGLPQGSVDNETSASSLFVAPLKTKPPLANVAGPAGEASRSALIDRAPAAVYRPVGETDDMARSFEPTVTARLSTVAKAPTNCSTEEGLVPGEVIASASLRELRATAFLARYPKMPPTIPTSAGAFGNAAPKITKLHEVIDLT</sequence>
<dbReference type="EMBL" id="NAJQ01000848">
    <property type="protein sequence ID" value="TKA64300.1"/>
    <property type="molecule type" value="Genomic_DNA"/>
</dbReference>
<feature type="region of interest" description="Disordered" evidence="5">
    <location>
        <begin position="462"/>
        <end position="484"/>
    </location>
</feature>
<dbReference type="STRING" id="329884.A0A4U0WMB5"/>
<dbReference type="Pfam" id="PF00324">
    <property type="entry name" value="AA_permease"/>
    <property type="match status" value="1"/>
</dbReference>
<protein>
    <recommendedName>
        <fullName evidence="11">Amino acid permease/ SLC12A domain-containing protein</fullName>
    </recommendedName>
</protein>
<dbReference type="SUPFAM" id="SSF88723">
    <property type="entry name" value="PIN domain-like"/>
    <property type="match status" value="1"/>
</dbReference>
<gene>
    <name evidence="9" type="ORF">B0A55_09775</name>
</gene>
<feature type="transmembrane region" description="Helical" evidence="6">
    <location>
        <begin position="35"/>
        <end position="57"/>
    </location>
</feature>
<organism evidence="9 10">
    <name type="scientific">Friedmanniomyces simplex</name>
    <dbReference type="NCBI Taxonomy" id="329884"/>
    <lineage>
        <taxon>Eukaryota</taxon>
        <taxon>Fungi</taxon>
        <taxon>Dikarya</taxon>
        <taxon>Ascomycota</taxon>
        <taxon>Pezizomycotina</taxon>
        <taxon>Dothideomycetes</taxon>
        <taxon>Dothideomycetidae</taxon>
        <taxon>Mycosphaerellales</taxon>
        <taxon>Teratosphaeriaceae</taxon>
        <taxon>Friedmanniomyces</taxon>
    </lineage>
</organism>
<accession>A0A4U0WMB5</accession>
<comment type="subcellular location">
    <subcellularLocation>
        <location evidence="1">Membrane</location>
        <topology evidence="1">Multi-pass membrane protein</topology>
    </subcellularLocation>
</comment>
<dbReference type="GO" id="GO:0004518">
    <property type="term" value="F:nuclease activity"/>
    <property type="evidence" value="ECO:0007669"/>
    <property type="project" value="InterPro"/>
</dbReference>
<dbReference type="InterPro" id="IPR006086">
    <property type="entry name" value="XPG-I_dom"/>
</dbReference>
<dbReference type="InterPro" id="IPR004841">
    <property type="entry name" value="AA-permease/SLC12A_dom"/>
</dbReference>